<dbReference type="STRING" id="1508404.JMA_05670"/>
<dbReference type="GO" id="GO:0032993">
    <property type="term" value="C:protein-DNA complex"/>
    <property type="evidence" value="ECO:0007669"/>
    <property type="project" value="TreeGrafter"/>
</dbReference>
<feature type="DNA-binding region" description="OmpR/PhoB-type" evidence="7">
    <location>
        <begin position="127"/>
        <end position="223"/>
    </location>
</feature>
<dbReference type="InterPro" id="IPR039420">
    <property type="entry name" value="WalR-like"/>
</dbReference>
<evidence type="ECO:0000256" key="7">
    <source>
        <dbReference type="PROSITE-ProRule" id="PRU01091"/>
    </source>
</evidence>
<evidence type="ECO:0008006" key="12">
    <source>
        <dbReference type="Google" id="ProtNLM"/>
    </source>
</evidence>
<dbReference type="PROSITE" id="PS51755">
    <property type="entry name" value="OMPR_PHOB"/>
    <property type="match status" value="1"/>
</dbReference>
<accession>A0A0B5APA1</accession>
<dbReference type="AlphaFoldDB" id="A0A0B5APA1"/>
<feature type="modified residue" description="4-aspartylphosphate" evidence="6">
    <location>
        <position position="54"/>
    </location>
</feature>
<dbReference type="InterPro" id="IPR001789">
    <property type="entry name" value="Sig_transdc_resp-reg_receiver"/>
</dbReference>
<keyword evidence="3" id="KW-0805">Transcription regulation</keyword>
<dbReference type="OrthoDB" id="9790442at2"/>
<dbReference type="Proteomes" id="UP000031449">
    <property type="component" value="Chromosome"/>
</dbReference>
<proteinExistence type="predicted"/>
<dbReference type="SMART" id="SM00448">
    <property type="entry name" value="REC"/>
    <property type="match status" value="1"/>
</dbReference>
<evidence type="ECO:0000256" key="3">
    <source>
        <dbReference type="ARBA" id="ARBA00023015"/>
    </source>
</evidence>
<dbReference type="GO" id="GO:0006355">
    <property type="term" value="P:regulation of DNA-templated transcription"/>
    <property type="evidence" value="ECO:0007669"/>
    <property type="project" value="InterPro"/>
</dbReference>
<dbReference type="GO" id="GO:0005829">
    <property type="term" value="C:cytosol"/>
    <property type="evidence" value="ECO:0007669"/>
    <property type="project" value="TreeGrafter"/>
</dbReference>
<dbReference type="PANTHER" id="PTHR48111:SF1">
    <property type="entry name" value="TWO-COMPONENT RESPONSE REGULATOR ORR33"/>
    <property type="match status" value="1"/>
</dbReference>
<evidence type="ECO:0000256" key="4">
    <source>
        <dbReference type="ARBA" id="ARBA00023125"/>
    </source>
</evidence>
<dbReference type="PANTHER" id="PTHR48111">
    <property type="entry name" value="REGULATOR OF RPOS"/>
    <property type="match status" value="1"/>
</dbReference>
<evidence type="ECO:0000256" key="2">
    <source>
        <dbReference type="ARBA" id="ARBA00023012"/>
    </source>
</evidence>
<dbReference type="CDD" id="cd00383">
    <property type="entry name" value="trans_reg_C"/>
    <property type="match status" value="1"/>
</dbReference>
<dbReference type="GO" id="GO:0000156">
    <property type="term" value="F:phosphorelay response regulator activity"/>
    <property type="evidence" value="ECO:0007669"/>
    <property type="project" value="TreeGrafter"/>
</dbReference>
<keyword evidence="4 7" id="KW-0238">DNA-binding</keyword>
<dbReference type="Gene3D" id="1.10.10.10">
    <property type="entry name" value="Winged helix-like DNA-binding domain superfamily/Winged helix DNA-binding domain"/>
    <property type="match status" value="1"/>
</dbReference>
<keyword evidence="5" id="KW-0804">Transcription</keyword>
<dbReference type="SUPFAM" id="SSF52172">
    <property type="entry name" value="CheY-like"/>
    <property type="match status" value="1"/>
</dbReference>
<dbReference type="Pfam" id="PF00072">
    <property type="entry name" value="Response_reg"/>
    <property type="match status" value="1"/>
</dbReference>
<dbReference type="InterPro" id="IPR036388">
    <property type="entry name" value="WH-like_DNA-bd_sf"/>
</dbReference>
<dbReference type="GO" id="GO:0000976">
    <property type="term" value="F:transcription cis-regulatory region binding"/>
    <property type="evidence" value="ECO:0007669"/>
    <property type="project" value="TreeGrafter"/>
</dbReference>
<evidence type="ECO:0000256" key="5">
    <source>
        <dbReference type="ARBA" id="ARBA00023163"/>
    </source>
</evidence>
<dbReference type="CDD" id="cd17574">
    <property type="entry name" value="REC_OmpR"/>
    <property type="match status" value="1"/>
</dbReference>
<evidence type="ECO:0000313" key="11">
    <source>
        <dbReference type="Proteomes" id="UP000031449"/>
    </source>
</evidence>
<evidence type="ECO:0000313" key="10">
    <source>
        <dbReference type="EMBL" id="AJD89884.1"/>
    </source>
</evidence>
<dbReference type="EMBL" id="CP009416">
    <property type="protein sequence ID" value="AJD89884.1"/>
    <property type="molecule type" value="Genomic_DNA"/>
</dbReference>
<dbReference type="BioCyc" id="JESP1508404:G14D9-9784-MONOMER"/>
<dbReference type="InterPro" id="IPR011006">
    <property type="entry name" value="CheY-like_superfamily"/>
</dbReference>
<evidence type="ECO:0000259" key="9">
    <source>
        <dbReference type="PROSITE" id="PS51755"/>
    </source>
</evidence>
<keyword evidence="2" id="KW-0902">Two-component regulatory system</keyword>
<sequence>MSGYKVLIVEDEQPMRELIASFLIEEHYEVVQAANGVEALQLFRREQPDVMVVDIMMPFMDGFELLEEIRKRSDIPFIFLSARGEELDKVKGLRLGADDYMVKPFHSGELIARIETVIRRAGGKQSSQTITSGGLILDLDYMEAKSAGRLVTLTRKEFRLLELLIKHENHTVTRSRMMELIWGPDYPGSERTVDTHMKTLRMKLPEESERIKTVRGVGYRLEAPK</sequence>
<reference evidence="10 11" key="1">
    <citation type="submission" date="2014-08" db="EMBL/GenBank/DDBJ databases">
        <title>Complete genome of a marine bacteria Jeotgalibacillus malaysiensis.</title>
        <authorList>
            <person name="Yaakop A.S."/>
            <person name="Chan K.-G."/>
            <person name="Goh K.M."/>
        </authorList>
    </citation>
    <scope>NUCLEOTIDE SEQUENCE [LARGE SCALE GENOMIC DNA]</scope>
    <source>
        <strain evidence="10 11">D5</strain>
    </source>
</reference>
<feature type="domain" description="Response regulatory" evidence="8">
    <location>
        <begin position="5"/>
        <end position="118"/>
    </location>
</feature>
<protein>
    <recommendedName>
        <fullName evidence="12">DNA-binding response regulator</fullName>
    </recommendedName>
</protein>
<dbReference type="PROSITE" id="PS50110">
    <property type="entry name" value="RESPONSE_REGULATORY"/>
    <property type="match status" value="1"/>
</dbReference>
<keyword evidence="1 6" id="KW-0597">Phosphoprotein</keyword>
<dbReference type="SMART" id="SM00862">
    <property type="entry name" value="Trans_reg_C"/>
    <property type="match status" value="1"/>
</dbReference>
<gene>
    <name evidence="10" type="ORF">JMA_05670</name>
</gene>
<evidence type="ECO:0000259" key="8">
    <source>
        <dbReference type="PROSITE" id="PS50110"/>
    </source>
</evidence>
<dbReference type="Gene3D" id="3.40.50.2300">
    <property type="match status" value="1"/>
</dbReference>
<name>A0A0B5APA1_9BACL</name>
<evidence type="ECO:0000256" key="1">
    <source>
        <dbReference type="ARBA" id="ARBA00022553"/>
    </source>
</evidence>
<dbReference type="InterPro" id="IPR001867">
    <property type="entry name" value="OmpR/PhoB-type_DNA-bd"/>
</dbReference>
<dbReference type="FunFam" id="3.40.50.2300:FF:000001">
    <property type="entry name" value="DNA-binding response regulator PhoB"/>
    <property type="match status" value="1"/>
</dbReference>
<dbReference type="Gene3D" id="6.10.250.690">
    <property type="match status" value="1"/>
</dbReference>
<organism evidence="10 11">
    <name type="scientific">Jeotgalibacillus malaysiensis</name>
    <dbReference type="NCBI Taxonomy" id="1508404"/>
    <lineage>
        <taxon>Bacteria</taxon>
        <taxon>Bacillati</taxon>
        <taxon>Bacillota</taxon>
        <taxon>Bacilli</taxon>
        <taxon>Bacillales</taxon>
        <taxon>Caryophanaceae</taxon>
        <taxon>Jeotgalibacillus</taxon>
    </lineage>
</organism>
<keyword evidence="11" id="KW-1185">Reference proteome</keyword>
<dbReference type="KEGG" id="jeo:JMA_05670"/>
<feature type="domain" description="OmpR/PhoB-type" evidence="9">
    <location>
        <begin position="127"/>
        <end position="223"/>
    </location>
</feature>
<dbReference type="Pfam" id="PF00486">
    <property type="entry name" value="Trans_reg_C"/>
    <property type="match status" value="1"/>
</dbReference>
<evidence type="ECO:0000256" key="6">
    <source>
        <dbReference type="PROSITE-ProRule" id="PRU00169"/>
    </source>
</evidence>
<dbReference type="HOGENOM" id="CLU_000445_30_4_9"/>